<proteinExistence type="predicted"/>
<dbReference type="Gene3D" id="1.10.150.50">
    <property type="entry name" value="Transcription Factor, Ets-1"/>
    <property type="match status" value="1"/>
</dbReference>
<dbReference type="InterPro" id="IPR013761">
    <property type="entry name" value="SAM/pointed_sf"/>
</dbReference>
<dbReference type="AlphaFoldDB" id="A0AAN8JTC2"/>
<dbReference type="Proteomes" id="UP001347796">
    <property type="component" value="Unassembled WGS sequence"/>
</dbReference>
<dbReference type="SUPFAM" id="SSF47769">
    <property type="entry name" value="SAM/Pointed domain"/>
    <property type="match status" value="1"/>
</dbReference>
<gene>
    <name evidence="2" type="ORF">SNE40_011972</name>
</gene>
<feature type="region of interest" description="Disordered" evidence="1">
    <location>
        <begin position="322"/>
        <end position="468"/>
    </location>
</feature>
<organism evidence="2 3">
    <name type="scientific">Patella caerulea</name>
    <name type="common">Rayed Mediterranean limpet</name>
    <dbReference type="NCBI Taxonomy" id="87958"/>
    <lineage>
        <taxon>Eukaryota</taxon>
        <taxon>Metazoa</taxon>
        <taxon>Spiralia</taxon>
        <taxon>Lophotrochozoa</taxon>
        <taxon>Mollusca</taxon>
        <taxon>Gastropoda</taxon>
        <taxon>Patellogastropoda</taxon>
        <taxon>Patelloidea</taxon>
        <taxon>Patellidae</taxon>
        <taxon>Patella</taxon>
    </lineage>
</organism>
<dbReference type="InterPro" id="IPR052281">
    <property type="entry name" value="GAREM"/>
</dbReference>
<dbReference type="EMBL" id="JAZGQO010000008">
    <property type="protein sequence ID" value="KAK6179663.1"/>
    <property type="molecule type" value="Genomic_DNA"/>
</dbReference>
<dbReference type="PANTHER" id="PTHR14454:SF11">
    <property type="entry name" value="SERRANO, ISOFORM F"/>
    <property type="match status" value="1"/>
</dbReference>
<feature type="compositionally biased region" description="Basic and acidic residues" evidence="1">
    <location>
        <begin position="330"/>
        <end position="342"/>
    </location>
</feature>
<protein>
    <recommendedName>
        <fullName evidence="4">CABIT domain-containing protein</fullName>
    </recommendedName>
</protein>
<comment type="caution">
    <text evidence="2">The sequence shown here is derived from an EMBL/GenBank/DDBJ whole genome shotgun (WGS) entry which is preliminary data.</text>
</comment>
<evidence type="ECO:0000313" key="2">
    <source>
        <dbReference type="EMBL" id="KAK6179663.1"/>
    </source>
</evidence>
<feature type="compositionally biased region" description="Polar residues" evidence="1">
    <location>
        <begin position="346"/>
        <end position="372"/>
    </location>
</feature>
<evidence type="ECO:0000313" key="3">
    <source>
        <dbReference type="Proteomes" id="UP001347796"/>
    </source>
</evidence>
<keyword evidence="3" id="KW-1185">Reference proteome</keyword>
<dbReference type="PANTHER" id="PTHR14454">
    <property type="entry name" value="GRB2-ASSOCIATED AND REGULATOR OF MAPK PROTEIN FAMILY MEMBER"/>
    <property type="match status" value="1"/>
</dbReference>
<feature type="compositionally biased region" description="Basic and acidic residues" evidence="1">
    <location>
        <begin position="392"/>
        <end position="405"/>
    </location>
</feature>
<name>A0AAN8JTC2_PATCE</name>
<accession>A0AAN8JTC2</accession>
<reference evidence="2 3" key="1">
    <citation type="submission" date="2024-01" db="EMBL/GenBank/DDBJ databases">
        <title>The genome of the rayed Mediterranean limpet Patella caerulea (Linnaeus, 1758).</title>
        <authorList>
            <person name="Anh-Thu Weber A."/>
            <person name="Halstead-Nussloch G."/>
        </authorList>
    </citation>
    <scope>NUCLEOTIDE SEQUENCE [LARGE SCALE GENOMIC DNA]</scope>
    <source>
        <strain evidence="2">AATW-2023a</strain>
        <tissue evidence="2">Whole specimen</tissue>
    </source>
</reference>
<evidence type="ECO:0008006" key="4">
    <source>
        <dbReference type="Google" id="ProtNLM"/>
    </source>
</evidence>
<sequence>MNVISMNLLISGWFEVVPEDGRPVEYFDTVGGITSVKPKRFLVRTSTVGYQLSVEDGVSCWMPCEIKSGEVLTTGMVYMDNKKSKSHSQMRNLFRKILKSNKNAKKEQDLKYLQCYDSSGKEIMIPLIMSGVFSPVGESNNANYDAVYELQDLIMAFGLPVSSQLIHSFSKSDTTCPHGVLRLEGCREEEFVYLESVPSADPTAALIQGEIPLDSECTFSRELIKHSRKSKEKTEEIEIKDKELSAPVTSPVVEPIYSCSSIALPERVEKEMKKSKSAILLDKLSVRRTKKERAKLKALKEDDVFSKRLSRGEITYEDFYNGLDEETKPEEDKNAKTAKSSDNDSETYNKSTSYNNATDTSLTSPYGTTRSSIQDRDLPPIPGESKPHKPNKIIEPDISDKESLYERLPPAPEPPKIRDNRQNSNPYDDEDDGGYMVPKNLRQDFDSPYQMRSDVYRRKPPSGFRDPSSRYIVKQRSCDEPRSGCTRTEEHECPIDIDNLFSFAYSQDPAAKPYGTIASNQYRSTSQLYGSTPGSRKPWIHHTASDADSRFMDTLDLQTRNKSGNNIRYKSRSQKNINMDANATIRSHNLRKVKNAMEVFHFTDSFRDLRTENGECGQGAGVTTNPYNDGPNAVFYLGNDSTLYPDSEPGYRRYQRSVSANGISGLSESYIKQGDDSAISLCSRGEYGYHPDSDYSYGEYGEWPDDGWSPPGRIEHLTVQEISKSLRYIGMKDRVVLRFANEQIDGEMLCSLDKKLLKEGFPELNALEIKKIIDFVRGWRPKKR</sequence>
<evidence type="ECO:0000256" key="1">
    <source>
        <dbReference type="SAM" id="MobiDB-lite"/>
    </source>
</evidence>